<dbReference type="EMBL" id="CM045865">
    <property type="protein sequence ID" value="KAI7962761.1"/>
    <property type="molecule type" value="Genomic_DNA"/>
</dbReference>
<evidence type="ECO:0000313" key="2">
    <source>
        <dbReference type="Proteomes" id="UP001060170"/>
    </source>
</evidence>
<reference evidence="2" key="2">
    <citation type="journal article" date="2018" name="Mol. Plant Microbe Interact.">
        <title>Genome sequence resources for the wheat stripe rust pathogen (Puccinia striiformis f. sp. tritici) and the barley stripe rust pathogen (Puccinia striiformis f. sp. hordei).</title>
        <authorList>
            <person name="Xia C."/>
            <person name="Wang M."/>
            <person name="Yin C."/>
            <person name="Cornejo O.E."/>
            <person name="Hulbert S.H."/>
            <person name="Chen X."/>
        </authorList>
    </citation>
    <scope>NUCLEOTIDE SEQUENCE [LARGE SCALE GENOMIC DNA]</scope>
    <source>
        <strain evidence="2">93-210</strain>
    </source>
</reference>
<protein>
    <submittedName>
        <fullName evidence="1">Uncharacterized protein</fullName>
    </submittedName>
</protein>
<evidence type="ECO:0000313" key="1">
    <source>
        <dbReference type="EMBL" id="KAI7962761.1"/>
    </source>
</evidence>
<accession>A0ACC0EZP6</accession>
<reference evidence="1 2" key="3">
    <citation type="journal article" date="2022" name="Microbiol. Spectr.">
        <title>Folding features and dynamics of 3D genome architecture in plant fungal pathogens.</title>
        <authorList>
            <person name="Xia C."/>
        </authorList>
    </citation>
    <scope>NUCLEOTIDE SEQUENCE [LARGE SCALE GENOMIC DNA]</scope>
    <source>
        <strain evidence="1 2">93-210</strain>
    </source>
</reference>
<reference evidence="2" key="1">
    <citation type="journal article" date="2018" name="BMC Genomics">
        <title>Genomic insights into host adaptation between the wheat stripe rust pathogen (Puccinia striiformis f. sp. tritici) and the barley stripe rust pathogen (Puccinia striiformis f. sp. hordei).</title>
        <authorList>
            <person name="Xia C."/>
            <person name="Wang M."/>
            <person name="Yin C."/>
            <person name="Cornejo O.E."/>
            <person name="Hulbert S.H."/>
            <person name="Chen X."/>
        </authorList>
    </citation>
    <scope>NUCLEOTIDE SEQUENCE [LARGE SCALE GENOMIC DNA]</scope>
    <source>
        <strain evidence="2">93-210</strain>
    </source>
</reference>
<proteinExistence type="predicted"/>
<keyword evidence="2" id="KW-1185">Reference proteome</keyword>
<sequence length="60" mass="7061">MAWHYSNRIEFEFEYSNRFDSMCYALPHSESHLRSRTELSLAFNVAIRSFELAVNNPSST</sequence>
<dbReference type="Proteomes" id="UP001060170">
    <property type="component" value="Chromosome 1"/>
</dbReference>
<name>A0ACC0EZP6_9BASI</name>
<comment type="caution">
    <text evidence="1">The sequence shown here is derived from an EMBL/GenBank/DDBJ whole genome shotgun (WGS) entry which is preliminary data.</text>
</comment>
<organism evidence="1 2">
    <name type="scientific">Puccinia striiformis f. sp. tritici</name>
    <dbReference type="NCBI Taxonomy" id="168172"/>
    <lineage>
        <taxon>Eukaryota</taxon>
        <taxon>Fungi</taxon>
        <taxon>Dikarya</taxon>
        <taxon>Basidiomycota</taxon>
        <taxon>Pucciniomycotina</taxon>
        <taxon>Pucciniomycetes</taxon>
        <taxon>Pucciniales</taxon>
        <taxon>Pucciniaceae</taxon>
        <taxon>Puccinia</taxon>
    </lineage>
</organism>
<gene>
    <name evidence="1" type="ORF">MJO28_000855</name>
</gene>